<protein>
    <submittedName>
        <fullName evidence="1">Uncharacterized protein</fullName>
    </submittedName>
</protein>
<dbReference type="AlphaFoldDB" id="A0A150PVY1"/>
<accession>A0A150PVY1</accession>
<reference evidence="1 2" key="1">
    <citation type="submission" date="2014-02" db="EMBL/GenBank/DDBJ databases">
        <title>The small core and large imbalanced accessory genome model reveals a collaborative survival strategy of Sorangium cellulosum strains in nature.</title>
        <authorList>
            <person name="Han K."/>
            <person name="Peng R."/>
            <person name="Blom J."/>
            <person name="Li Y.-Z."/>
        </authorList>
    </citation>
    <scope>NUCLEOTIDE SEQUENCE [LARGE SCALE GENOMIC DNA]</scope>
    <source>
        <strain evidence="1 2">So0157-18</strain>
    </source>
</reference>
<dbReference type="EMBL" id="JELX01001216">
    <property type="protein sequence ID" value="KYF59733.1"/>
    <property type="molecule type" value="Genomic_DNA"/>
</dbReference>
<proteinExistence type="predicted"/>
<name>A0A150PVY1_SORCE</name>
<dbReference type="Proteomes" id="UP000075604">
    <property type="component" value="Unassembled WGS sequence"/>
</dbReference>
<sequence>MSRGKRSARDGGAGASCRSPGVAALVQGEAHGTNLLGLRYYDAQYVYASNFERGLPPPPASPHVLVAAPTAWMLTLQIHVRGKKQEPRYW</sequence>
<gene>
    <name evidence="1" type="ORF">BE04_19910</name>
</gene>
<organism evidence="1 2">
    <name type="scientific">Sorangium cellulosum</name>
    <name type="common">Polyangium cellulosum</name>
    <dbReference type="NCBI Taxonomy" id="56"/>
    <lineage>
        <taxon>Bacteria</taxon>
        <taxon>Pseudomonadati</taxon>
        <taxon>Myxococcota</taxon>
        <taxon>Polyangia</taxon>
        <taxon>Polyangiales</taxon>
        <taxon>Polyangiaceae</taxon>
        <taxon>Sorangium</taxon>
    </lineage>
</organism>
<comment type="caution">
    <text evidence="1">The sequence shown here is derived from an EMBL/GenBank/DDBJ whole genome shotgun (WGS) entry which is preliminary data.</text>
</comment>
<evidence type="ECO:0000313" key="2">
    <source>
        <dbReference type="Proteomes" id="UP000075604"/>
    </source>
</evidence>
<evidence type="ECO:0000313" key="1">
    <source>
        <dbReference type="EMBL" id="KYF59733.1"/>
    </source>
</evidence>